<protein>
    <recommendedName>
        <fullName evidence="2">Deoxyguanosinetriphosphate triphosphohydrolase-like protein</fullName>
    </recommendedName>
</protein>
<evidence type="ECO:0000256" key="1">
    <source>
        <dbReference type="ARBA" id="ARBA00022801"/>
    </source>
</evidence>
<dbReference type="HAMAP" id="MF_01212">
    <property type="entry name" value="dGTPase_type2"/>
    <property type="match status" value="1"/>
</dbReference>
<dbReference type="PROSITE" id="PS51831">
    <property type="entry name" value="HD"/>
    <property type="match status" value="1"/>
</dbReference>
<dbReference type="RefSeq" id="WP_149891716.1">
    <property type="nucleotide sequence ID" value="NZ_JBHUFA010000001.1"/>
</dbReference>
<dbReference type="InterPro" id="IPR003607">
    <property type="entry name" value="HD/PDEase_dom"/>
</dbReference>
<feature type="compositionally biased region" description="Basic and acidic residues" evidence="3">
    <location>
        <begin position="30"/>
        <end position="49"/>
    </location>
</feature>
<dbReference type="NCBIfam" id="NF002326">
    <property type="entry name" value="PRK01286.1-1"/>
    <property type="match status" value="1"/>
</dbReference>
<sequence>MQREEVRVDKTLKEVGFGAQERAVFAQKPFETRGRLHPEPDSPTRTPFQRDRDRIIHSTAFRRLKHKTQVFVYHEGDHFRTRLTHTIEVSQIARALARALRLDEDLAECLALAHDLGHTPFGHEGEDVLHECMAAFEGFDHNAQSLRVVTSLEHRYAEFDGLNLAWETLEGLVKHNGPLVDPQGHPLGKFAGSQLPYAIRTYQQRHDLALDTWPSAEAQAAAIADDIAYDAHDLDDGLRAGLFAIEDMREVPYLADILSEVDTKYPGLEEGRRIHEIVRRSITRMVEDVITEALKRLKEVDPRSVEDVRNAGRCLVSFSPEMAAAERQVKTFLFARVYRHEDVLAVRRQVARVVRELFGAFMARPQDMPRPWNVGLESLSQPALARRVCDYIAGMTDRYAIDEHRRLFDDTPDLG</sequence>
<comment type="caution">
    <text evidence="5">The sequence shown here is derived from an EMBL/GenBank/DDBJ whole genome shotgun (WGS) entry which is preliminary data.</text>
</comment>
<dbReference type="CDD" id="cd00077">
    <property type="entry name" value="HDc"/>
    <property type="match status" value="1"/>
</dbReference>
<dbReference type="InterPro" id="IPR006261">
    <property type="entry name" value="dGTPase"/>
</dbReference>
<evidence type="ECO:0000256" key="3">
    <source>
        <dbReference type="SAM" id="MobiDB-lite"/>
    </source>
</evidence>
<name>A0ABW4JW21_9HYPH</name>
<dbReference type="InterPro" id="IPR006674">
    <property type="entry name" value="HD_domain"/>
</dbReference>
<dbReference type="InterPro" id="IPR026875">
    <property type="entry name" value="PHydrolase_assoc_dom"/>
</dbReference>
<dbReference type="EMBL" id="JBHUFA010000001">
    <property type="protein sequence ID" value="MFD1694430.1"/>
    <property type="molecule type" value="Genomic_DNA"/>
</dbReference>
<dbReference type="NCBIfam" id="NF002328">
    <property type="entry name" value="PRK01286.1-3"/>
    <property type="match status" value="1"/>
</dbReference>
<feature type="region of interest" description="Disordered" evidence="3">
    <location>
        <begin position="28"/>
        <end position="49"/>
    </location>
</feature>
<dbReference type="Pfam" id="PF13286">
    <property type="entry name" value="HD_assoc"/>
    <property type="match status" value="1"/>
</dbReference>
<comment type="similarity">
    <text evidence="2">Belongs to the dGTPase family. Type 2 subfamily.</text>
</comment>
<accession>A0ABW4JW21</accession>
<dbReference type="InterPro" id="IPR023023">
    <property type="entry name" value="dNTPase_2"/>
</dbReference>
<dbReference type="SUPFAM" id="SSF109604">
    <property type="entry name" value="HD-domain/PDEase-like"/>
    <property type="match status" value="1"/>
</dbReference>
<evidence type="ECO:0000313" key="5">
    <source>
        <dbReference type="EMBL" id="MFD1694430.1"/>
    </source>
</evidence>
<dbReference type="Gene3D" id="1.10.3210.10">
    <property type="entry name" value="Hypothetical protein af1432"/>
    <property type="match status" value="1"/>
</dbReference>
<evidence type="ECO:0000313" key="6">
    <source>
        <dbReference type="Proteomes" id="UP001597327"/>
    </source>
</evidence>
<dbReference type="Pfam" id="PF01966">
    <property type="entry name" value="HD"/>
    <property type="match status" value="1"/>
</dbReference>
<dbReference type="Proteomes" id="UP001597327">
    <property type="component" value="Unassembled WGS sequence"/>
</dbReference>
<dbReference type="PANTHER" id="PTHR35795">
    <property type="entry name" value="SLR1885 PROTEIN"/>
    <property type="match status" value="1"/>
</dbReference>
<gene>
    <name evidence="5" type="ORF">ACFSC7_02805</name>
</gene>
<dbReference type="PANTHER" id="PTHR35795:SF1">
    <property type="entry name" value="BIS(5'-NUCLEOSYL)-TETRAPHOSPHATASE, SYMMETRICAL"/>
    <property type="match status" value="1"/>
</dbReference>
<evidence type="ECO:0000259" key="4">
    <source>
        <dbReference type="PROSITE" id="PS51831"/>
    </source>
</evidence>
<dbReference type="InterPro" id="IPR051094">
    <property type="entry name" value="Diverse_Catalytic_Enzymes"/>
</dbReference>
<organism evidence="5 6">
    <name type="scientific">Roseibium aestuarii</name>
    <dbReference type="NCBI Taxonomy" id="2600299"/>
    <lineage>
        <taxon>Bacteria</taxon>
        <taxon>Pseudomonadati</taxon>
        <taxon>Pseudomonadota</taxon>
        <taxon>Alphaproteobacteria</taxon>
        <taxon>Hyphomicrobiales</taxon>
        <taxon>Stappiaceae</taxon>
        <taxon>Roseibium</taxon>
    </lineage>
</organism>
<feature type="domain" description="HD" evidence="4">
    <location>
        <begin position="82"/>
        <end position="230"/>
    </location>
</feature>
<dbReference type="SMART" id="SM00471">
    <property type="entry name" value="HDc"/>
    <property type="match status" value="1"/>
</dbReference>
<reference evidence="6" key="1">
    <citation type="journal article" date="2019" name="Int. J. Syst. Evol. Microbiol.">
        <title>The Global Catalogue of Microorganisms (GCM) 10K type strain sequencing project: providing services to taxonomists for standard genome sequencing and annotation.</title>
        <authorList>
            <consortium name="The Broad Institute Genomics Platform"/>
            <consortium name="The Broad Institute Genome Sequencing Center for Infectious Disease"/>
            <person name="Wu L."/>
            <person name="Ma J."/>
        </authorList>
    </citation>
    <scope>NUCLEOTIDE SEQUENCE [LARGE SCALE GENOMIC DNA]</scope>
    <source>
        <strain evidence="6">JCM 3369</strain>
    </source>
</reference>
<keyword evidence="1 2" id="KW-0378">Hydrolase</keyword>
<keyword evidence="6" id="KW-1185">Reference proteome</keyword>
<dbReference type="NCBIfam" id="TIGR01353">
    <property type="entry name" value="dGTP_triPase"/>
    <property type="match status" value="1"/>
</dbReference>
<proteinExistence type="inferred from homology"/>
<evidence type="ECO:0000256" key="2">
    <source>
        <dbReference type="HAMAP-Rule" id="MF_01212"/>
    </source>
</evidence>